<dbReference type="Pfam" id="PF13177">
    <property type="entry name" value="DNA_pol3_delta2"/>
    <property type="match status" value="1"/>
</dbReference>
<dbReference type="AlphaFoldDB" id="A0A449B6I1"/>
<accession>A0A449B6I1</accession>
<dbReference type="SUPFAM" id="SSF52540">
    <property type="entry name" value="P-loop containing nucleoside triphosphate hydrolases"/>
    <property type="match status" value="1"/>
</dbReference>
<name>A0A449B6I1_9BACT</name>
<reference evidence="1 2" key="1">
    <citation type="submission" date="2019-01" db="EMBL/GenBank/DDBJ databases">
        <authorList>
            <consortium name="Pathogen Informatics"/>
        </authorList>
    </citation>
    <scope>NUCLEOTIDE SEQUENCE [LARGE SCALE GENOMIC DNA]</scope>
    <source>
        <strain evidence="1 2">NCTC10179</strain>
    </source>
</reference>
<protein>
    <submittedName>
        <fullName evidence="1">DNA polymerase III subunit</fullName>
    </submittedName>
</protein>
<organism evidence="1 2">
    <name type="scientific">Mycoplasmopsis columboralis</name>
    <dbReference type="NCBI Taxonomy" id="171282"/>
    <lineage>
        <taxon>Bacteria</taxon>
        <taxon>Bacillati</taxon>
        <taxon>Mycoplasmatota</taxon>
        <taxon>Mycoplasmoidales</taxon>
        <taxon>Metamycoplasmataceae</taxon>
        <taxon>Mycoplasmopsis</taxon>
    </lineage>
</organism>
<proteinExistence type="predicted"/>
<dbReference type="KEGG" id="mcou:NCTC10179_00360"/>
<gene>
    <name evidence="1" type="primary">dnaH</name>
    <name evidence="1" type="ORF">NCTC10179_00360</name>
</gene>
<sequence length="306" mass="36065">MITVEQKEFFRTIVAKEELSHLYLISAKNTKTIDKDLKEIFKIFNCIYEEDFQKFEDYSNVLYLDLQNEKIKKEQLEDIFTKAQLYNLQENNRLFVIIKNIENATIQGLNSILKSIEEPNSNITIILTTTKIHAILDTIKSRCSIITLKETSQEDLISLLKTEKMWNANSEVLVNLFDDLEDIKEYLTETKFKRILNLIGAFKDSLHNKDVVYAFFSKFIVKEELFETKMLLKLFTFCIHASFKDFDFEFDLGQEICKNSQKALRQHPNIIRAIDLIEVFLNNLSTEKNFALSKEVFLINLMRLYE</sequence>
<dbReference type="EMBL" id="LR215039">
    <property type="protein sequence ID" value="VEU76189.1"/>
    <property type="molecule type" value="Genomic_DNA"/>
</dbReference>
<dbReference type="OrthoDB" id="396138at2"/>
<evidence type="ECO:0000313" key="1">
    <source>
        <dbReference type="EMBL" id="VEU76189.1"/>
    </source>
</evidence>
<dbReference type="InterPro" id="IPR027417">
    <property type="entry name" value="P-loop_NTPase"/>
</dbReference>
<dbReference type="Proteomes" id="UP000289497">
    <property type="component" value="Chromosome"/>
</dbReference>
<keyword evidence="2" id="KW-1185">Reference proteome</keyword>
<evidence type="ECO:0000313" key="2">
    <source>
        <dbReference type="Proteomes" id="UP000289497"/>
    </source>
</evidence>
<dbReference type="Gene3D" id="3.40.50.300">
    <property type="entry name" value="P-loop containing nucleotide triphosphate hydrolases"/>
    <property type="match status" value="1"/>
</dbReference>
<dbReference type="RefSeq" id="WP_036433779.1">
    <property type="nucleotide sequence ID" value="NZ_LR215039.1"/>
</dbReference>